<keyword evidence="3" id="KW-1185">Reference proteome</keyword>
<evidence type="ECO:0000313" key="2">
    <source>
        <dbReference type="EMBL" id="GLL07229.1"/>
    </source>
</evidence>
<dbReference type="AlphaFoldDB" id="A0A9W6NS41"/>
<feature type="region of interest" description="Disordered" evidence="1">
    <location>
        <begin position="21"/>
        <end position="56"/>
    </location>
</feature>
<dbReference type="EMBL" id="BSFP01000089">
    <property type="protein sequence ID" value="GLL07229.1"/>
    <property type="molecule type" value="Genomic_DNA"/>
</dbReference>
<comment type="caution">
    <text evidence="2">The sequence shown here is derived from an EMBL/GenBank/DDBJ whole genome shotgun (WGS) entry which is preliminary data.</text>
</comment>
<organism evidence="2 3">
    <name type="scientific">Dactylosporangium matsuzakiense</name>
    <dbReference type="NCBI Taxonomy" id="53360"/>
    <lineage>
        <taxon>Bacteria</taxon>
        <taxon>Bacillati</taxon>
        <taxon>Actinomycetota</taxon>
        <taxon>Actinomycetes</taxon>
        <taxon>Micromonosporales</taxon>
        <taxon>Micromonosporaceae</taxon>
        <taxon>Dactylosporangium</taxon>
    </lineage>
</organism>
<dbReference type="Proteomes" id="UP001143480">
    <property type="component" value="Unassembled WGS sequence"/>
</dbReference>
<sequence>MDGVEIDQWAIGQRIAQHRFTQRTATASASPTSTGIPPPYRLARPHASEPYPRPVVHGGRRVTASGRNNALYQTAFRLGQLATRSDPDVPTVWRQLTCAAFDVGRLRDGRLLGSQVLEAQRVVTQRHCLTPRGSCGR</sequence>
<accession>A0A9W6NS41</accession>
<feature type="compositionally biased region" description="Low complexity" evidence="1">
    <location>
        <begin position="24"/>
        <end position="35"/>
    </location>
</feature>
<evidence type="ECO:0000313" key="3">
    <source>
        <dbReference type="Proteomes" id="UP001143480"/>
    </source>
</evidence>
<gene>
    <name evidence="2" type="ORF">GCM10017581_089810</name>
</gene>
<proteinExistence type="predicted"/>
<protein>
    <submittedName>
        <fullName evidence="2">Uncharacterized protein</fullName>
    </submittedName>
</protein>
<reference evidence="2" key="1">
    <citation type="journal article" date="2014" name="Int. J. Syst. Evol. Microbiol.">
        <title>Complete genome sequence of Corynebacterium casei LMG S-19264T (=DSM 44701T), isolated from a smear-ripened cheese.</title>
        <authorList>
            <consortium name="US DOE Joint Genome Institute (JGI-PGF)"/>
            <person name="Walter F."/>
            <person name="Albersmeier A."/>
            <person name="Kalinowski J."/>
            <person name="Ruckert C."/>
        </authorList>
    </citation>
    <scope>NUCLEOTIDE SEQUENCE</scope>
    <source>
        <strain evidence="2">VKM Ac-1321</strain>
    </source>
</reference>
<reference evidence="2" key="2">
    <citation type="submission" date="2023-01" db="EMBL/GenBank/DDBJ databases">
        <authorList>
            <person name="Sun Q."/>
            <person name="Evtushenko L."/>
        </authorList>
    </citation>
    <scope>NUCLEOTIDE SEQUENCE</scope>
    <source>
        <strain evidence="2">VKM Ac-1321</strain>
    </source>
</reference>
<name>A0A9W6NS41_9ACTN</name>
<evidence type="ECO:0000256" key="1">
    <source>
        <dbReference type="SAM" id="MobiDB-lite"/>
    </source>
</evidence>